<reference evidence="1" key="1">
    <citation type="journal article" date="2002" name="Nature">
        <title>The genome sequence and structure of rice chromosome 1.</title>
        <authorList>
            <person name="Sasaki T."/>
            <person name="Matsumoto T."/>
            <person name="Yamamoto K."/>
            <person name="Sakata K."/>
            <person name="Baba T."/>
            <person name="Katayose Y."/>
            <person name="Wu J."/>
            <person name="Niimura Y."/>
            <person name="Cheng Z."/>
            <person name="Nagamura Y."/>
            <person name="Antonio B.A."/>
            <person name="Kanamori H."/>
            <person name="Hosokawa S."/>
            <person name="Masukawa M."/>
            <person name="Arikawa K."/>
            <person name="Chiden Y."/>
            <person name="Hayashi M."/>
            <person name="Okamoto M."/>
            <person name="Ando T."/>
            <person name="Aoki H."/>
            <person name="Arita K."/>
            <person name="Hamada M."/>
            <person name="Harada C."/>
            <person name="Hijishita S."/>
            <person name="Honda M."/>
            <person name="Ichikawa Y."/>
            <person name="Idonuma A."/>
            <person name="Iijima M."/>
            <person name="Ikeda M."/>
            <person name="Ikeno M."/>
            <person name="Itoh S."/>
            <person name="Itoh T."/>
            <person name="Itoh Y."/>
            <person name="Itoh Y."/>
            <person name="Iwabuchi A."/>
            <person name="Kamiya K."/>
            <person name="Karasawa W."/>
            <person name="Katagiri S."/>
            <person name="Kikuta A."/>
            <person name="Kobayashi N."/>
            <person name="Kono I."/>
            <person name="Machita K."/>
            <person name="Maehara T."/>
            <person name="Mizuno H."/>
            <person name="Mizubayashi T."/>
            <person name="Mukai Y."/>
            <person name="Nagasaki H."/>
            <person name="Nakashima M."/>
            <person name="Nakama Y."/>
            <person name="Nakamichi Y."/>
            <person name="Nakamura M."/>
            <person name="Namiki N."/>
            <person name="Negishi M."/>
            <person name="Ohta I."/>
            <person name="Ono N."/>
            <person name="Saji S."/>
            <person name="Sakai K."/>
            <person name="Shibata M."/>
            <person name="Shimokawa T."/>
            <person name="Shomura A."/>
            <person name="Song J."/>
            <person name="Takazaki Y."/>
            <person name="Terasawa K."/>
            <person name="Tsuji K."/>
            <person name="Waki K."/>
            <person name="Yamagata H."/>
            <person name="Yamane H."/>
            <person name="Yoshiki S."/>
            <person name="Yoshihara R."/>
            <person name="Yukawa K."/>
            <person name="Zhong H."/>
            <person name="Iwama H."/>
            <person name="Endo T."/>
            <person name="Ito H."/>
            <person name="Hahn J.H."/>
            <person name="Kim H.I."/>
            <person name="Eun M.Y."/>
            <person name="Yano M."/>
            <person name="Jiang J."/>
            <person name="Gojobori T."/>
        </authorList>
    </citation>
    <scope>NUCLEOTIDE SEQUENCE [LARGE SCALE GENOMIC DNA]</scope>
</reference>
<evidence type="ECO:0000313" key="1">
    <source>
        <dbReference type="EMBL" id="BAD87994.1"/>
    </source>
</evidence>
<dbReference type="Proteomes" id="UP000817658">
    <property type="component" value="Chromosome 1"/>
</dbReference>
<dbReference type="AlphaFoldDB" id="Q5JKL4"/>
<sequence>MRLPATRFGFSVERGWGRTRPPATMPRHLDTQLLVSSRYHMNMIPHKYHPDTS</sequence>
<name>Q5JKL4_ORYSJ</name>
<dbReference type="EMBL" id="AP004031">
    <property type="protein sequence ID" value="BAD87994.1"/>
    <property type="molecule type" value="Genomic_DNA"/>
</dbReference>
<proteinExistence type="predicted"/>
<accession>Q5JKL4</accession>
<protein>
    <submittedName>
        <fullName evidence="1">Uncharacterized protein</fullName>
    </submittedName>
</protein>
<organism evidence="1">
    <name type="scientific">Oryza sativa subsp. japonica</name>
    <name type="common">Rice</name>
    <dbReference type="NCBI Taxonomy" id="39947"/>
    <lineage>
        <taxon>Eukaryota</taxon>
        <taxon>Viridiplantae</taxon>
        <taxon>Streptophyta</taxon>
        <taxon>Embryophyta</taxon>
        <taxon>Tracheophyta</taxon>
        <taxon>Spermatophyta</taxon>
        <taxon>Magnoliopsida</taxon>
        <taxon>Liliopsida</taxon>
        <taxon>Poales</taxon>
        <taxon>Poaceae</taxon>
        <taxon>BOP clade</taxon>
        <taxon>Oryzoideae</taxon>
        <taxon>Oryzeae</taxon>
        <taxon>Oryzinae</taxon>
        <taxon>Oryza</taxon>
        <taxon>Oryza sativa</taxon>
    </lineage>
</organism>
<gene>
    <name evidence="1" type="primary">P0432C03.27</name>
</gene>